<reference evidence="2" key="1">
    <citation type="submission" date="2013-05" db="EMBL/GenBank/DDBJ databases">
        <title>The Genome sequence of Mucor circinelloides f. circinelloides 1006PhL.</title>
        <authorList>
            <consortium name="The Broad Institute Genomics Platform"/>
            <person name="Cuomo C."/>
            <person name="Earl A."/>
            <person name="Findley K."/>
            <person name="Lee S.C."/>
            <person name="Walker B."/>
            <person name="Young S."/>
            <person name="Zeng Q."/>
            <person name="Gargeya S."/>
            <person name="Fitzgerald M."/>
            <person name="Haas B."/>
            <person name="Abouelleil A."/>
            <person name="Allen A.W."/>
            <person name="Alvarado L."/>
            <person name="Arachchi H.M."/>
            <person name="Berlin A.M."/>
            <person name="Chapman S.B."/>
            <person name="Gainer-Dewar J."/>
            <person name="Goldberg J."/>
            <person name="Griggs A."/>
            <person name="Gujja S."/>
            <person name="Hansen M."/>
            <person name="Howarth C."/>
            <person name="Imamovic A."/>
            <person name="Ireland A."/>
            <person name="Larimer J."/>
            <person name="McCowan C."/>
            <person name="Murphy C."/>
            <person name="Pearson M."/>
            <person name="Poon T.W."/>
            <person name="Priest M."/>
            <person name="Roberts A."/>
            <person name="Saif S."/>
            <person name="Shea T."/>
            <person name="Sisk P."/>
            <person name="Sykes S."/>
            <person name="Wortman J."/>
            <person name="Nusbaum C."/>
            <person name="Birren B."/>
        </authorList>
    </citation>
    <scope>NUCLEOTIDE SEQUENCE [LARGE SCALE GENOMIC DNA]</scope>
    <source>
        <strain evidence="2">1006PhL</strain>
    </source>
</reference>
<dbReference type="VEuPathDB" id="FungiDB:HMPREF1544_08081"/>
<feature type="non-terminal residue" evidence="1">
    <location>
        <position position="1"/>
    </location>
</feature>
<dbReference type="Proteomes" id="UP000014254">
    <property type="component" value="Unassembled WGS sequence"/>
</dbReference>
<name>S2J626_MUCC1</name>
<gene>
    <name evidence="1" type="ORF">HMPREF1544_08081</name>
</gene>
<proteinExistence type="predicted"/>
<dbReference type="EMBL" id="KE124020">
    <property type="protein sequence ID" value="EPB85109.1"/>
    <property type="molecule type" value="Genomic_DNA"/>
</dbReference>
<dbReference type="AlphaFoldDB" id="S2J626"/>
<accession>S2J626</accession>
<protein>
    <submittedName>
        <fullName evidence="1">Uncharacterized protein</fullName>
    </submittedName>
</protein>
<evidence type="ECO:0000313" key="2">
    <source>
        <dbReference type="Proteomes" id="UP000014254"/>
    </source>
</evidence>
<keyword evidence="2" id="KW-1185">Reference proteome</keyword>
<dbReference type="InParanoid" id="S2J626"/>
<sequence>ESNGGGDYYNCDLRSQKEIIKQVVHQELIRPGDRKKLENKLTGYKLVGGKALLLLRLEAFNPMVDCPIEMPQTVMLGVGKFFAAQSPRTTCRRN</sequence>
<organism evidence="1 2">
    <name type="scientific">Mucor circinelloides f. circinelloides (strain 1006PhL)</name>
    <name type="common">Mucormycosis agent</name>
    <name type="synonym">Calyptromyces circinelloides</name>
    <dbReference type="NCBI Taxonomy" id="1220926"/>
    <lineage>
        <taxon>Eukaryota</taxon>
        <taxon>Fungi</taxon>
        <taxon>Fungi incertae sedis</taxon>
        <taxon>Mucoromycota</taxon>
        <taxon>Mucoromycotina</taxon>
        <taxon>Mucoromycetes</taxon>
        <taxon>Mucorales</taxon>
        <taxon>Mucorineae</taxon>
        <taxon>Mucoraceae</taxon>
        <taxon>Mucor</taxon>
    </lineage>
</organism>
<evidence type="ECO:0000313" key="1">
    <source>
        <dbReference type="EMBL" id="EPB85109.1"/>
    </source>
</evidence>